<accession>A0AAN8A748</accession>
<dbReference type="PROSITE" id="PS50994">
    <property type="entry name" value="INTEGRASE"/>
    <property type="match status" value="1"/>
</dbReference>
<dbReference type="GO" id="GO:0005737">
    <property type="term" value="C:cytoplasm"/>
    <property type="evidence" value="ECO:0007669"/>
    <property type="project" value="UniProtKB-SubCell"/>
</dbReference>
<evidence type="ECO:0000313" key="11">
    <source>
        <dbReference type="Proteomes" id="UP001306508"/>
    </source>
</evidence>
<dbReference type="SUPFAM" id="SSF53098">
    <property type="entry name" value="Ribonuclease H-like"/>
    <property type="match status" value="1"/>
</dbReference>
<dbReference type="InterPro" id="IPR001584">
    <property type="entry name" value="Integrase_cat-core"/>
</dbReference>
<dbReference type="GO" id="GO:0005634">
    <property type="term" value="C:nucleus"/>
    <property type="evidence" value="ECO:0007669"/>
    <property type="project" value="UniProtKB-SubCell"/>
</dbReference>
<evidence type="ECO:0000256" key="3">
    <source>
        <dbReference type="ARBA" id="ARBA00004496"/>
    </source>
</evidence>
<dbReference type="Proteomes" id="UP001306508">
    <property type="component" value="Unassembled WGS sequence"/>
</dbReference>
<keyword evidence="11" id="KW-1185">Reference proteome</keyword>
<name>A0AAN8A748_9SACH</name>
<comment type="subcellular location">
    <subcellularLocation>
        <location evidence="3">Cytoplasm</location>
    </subcellularLocation>
    <subcellularLocation>
        <location evidence="2">Nucleus</location>
    </subcellularLocation>
</comment>
<dbReference type="GO" id="GO:0004523">
    <property type="term" value="F:RNA-DNA hybrid ribonuclease activity"/>
    <property type="evidence" value="ECO:0007669"/>
    <property type="project" value="UniProtKB-EC"/>
</dbReference>
<comment type="function">
    <text evidence="8">Integrase (IN) targets the VLP to the nucleus, where a subparticle preintegration complex (PIC) containing at least integrase and the newly synthesized dsDNA copy of the retrotransposon must transit the nuclear membrane. Once in the nucleus, integrase performs the integration of the dsDNA into the host genome.</text>
</comment>
<proteinExistence type="predicted"/>
<dbReference type="Gene3D" id="3.30.420.10">
    <property type="entry name" value="Ribonuclease H-like superfamily/Ribonuclease H"/>
    <property type="match status" value="1"/>
</dbReference>
<dbReference type="InterPro" id="IPR036397">
    <property type="entry name" value="RNaseH_sf"/>
</dbReference>
<comment type="catalytic activity">
    <reaction evidence="1">
        <text>Endonucleolytic cleavage to 5'-phosphomonoester.</text>
        <dbReference type="EC" id="3.1.26.4"/>
    </reaction>
</comment>
<evidence type="ECO:0000256" key="6">
    <source>
        <dbReference type="ARBA" id="ARBA00023242"/>
    </source>
</evidence>
<feature type="domain" description="Integrase catalytic" evidence="9">
    <location>
        <begin position="1"/>
        <end position="160"/>
    </location>
</feature>
<dbReference type="GO" id="GO:0003723">
    <property type="term" value="F:RNA binding"/>
    <property type="evidence" value="ECO:0007669"/>
    <property type="project" value="UniProtKB-KW"/>
</dbReference>
<dbReference type="EMBL" id="JAWIZZ010000073">
    <property type="protein sequence ID" value="KAK5773640.1"/>
    <property type="molecule type" value="Genomic_DNA"/>
</dbReference>
<comment type="function">
    <text evidence="7">Reverse transcriptase/ribonuclease H (RT) is a multifunctional enzyme that catalyzes the conversion of the retro-elements RNA genome into dsDNA within the VLP. The enzyme displays a DNA polymerase activity that can copy either DNA or RNA templates, and a ribonuclease H (RNase H) activity that cleaves the RNA strand of RNA-DNA heteroduplexes during plus-strand synthesis and hydrolyzes RNA primers. The conversion leads to a linear dsDNA copy of the retrotransposon that includes long terminal repeats (LTRs) at both ends.</text>
</comment>
<evidence type="ECO:0000256" key="2">
    <source>
        <dbReference type="ARBA" id="ARBA00004123"/>
    </source>
</evidence>
<evidence type="ECO:0000256" key="4">
    <source>
        <dbReference type="ARBA" id="ARBA00022490"/>
    </source>
</evidence>
<reference evidence="11" key="1">
    <citation type="submission" date="2023-07" db="EMBL/GenBank/DDBJ databases">
        <title>A draft genome of Kazachstania heterogenica Y-27499.</title>
        <authorList>
            <person name="Donic C."/>
            <person name="Kralova J.S."/>
            <person name="Fidel L."/>
            <person name="Ben-Dor S."/>
            <person name="Jung S."/>
        </authorList>
    </citation>
    <scope>NUCLEOTIDE SEQUENCE [LARGE SCALE GENOMIC DNA]</scope>
    <source>
        <strain evidence="11">Y27499</strain>
    </source>
</reference>
<sequence>MSGVKIDGPFEQIMLITERLTKYAVTISLSKGVSSLEIAEIILAKFVLEYIILEFVILDCNKKLTNSLLEDFMSRLDIGINFSKVNSSQGDRQIERLNKMLVRYLDYIVKMEPNKSKIYKMLSLCIFYSIWDRQRDGLSKIGESRKLGSRKPTIEFVEDVEGHVSKLEIYIDIMSKYMEPLGQPSFAAVLRCRIE</sequence>
<comment type="caution">
    <text evidence="10">The sequence shown here is derived from an EMBL/GenBank/DDBJ whole genome shotgun (WGS) entry which is preliminary data.</text>
</comment>
<gene>
    <name evidence="10" type="ORF">RI543_005162</name>
</gene>
<evidence type="ECO:0000256" key="5">
    <source>
        <dbReference type="ARBA" id="ARBA00022884"/>
    </source>
</evidence>
<evidence type="ECO:0000256" key="7">
    <source>
        <dbReference type="ARBA" id="ARBA00025590"/>
    </source>
</evidence>
<evidence type="ECO:0000259" key="9">
    <source>
        <dbReference type="PROSITE" id="PS50994"/>
    </source>
</evidence>
<keyword evidence="5" id="KW-0694">RNA-binding</keyword>
<dbReference type="InterPro" id="IPR012337">
    <property type="entry name" value="RNaseH-like_sf"/>
</dbReference>
<organism evidence="10 11">
    <name type="scientific">Arxiozyma heterogenica</name>
    <dbReference type="NCBI Taxonomy" id="278026"/>
    <lineage>
        <taxon>Eukaryota</taxon>
        <taxon>Fungi</taxon>
        <taxon>Dikarya</taxon>
        <taxon>Ascomycota</taxon>
        <taxon>Saccharomycotina</taxon>
        <taxon>Saccharomycetes</taxon>
        <taxon>Saccharomycetales</taxon>
        <taxon>Saccharomycetaceae</taxon>
        <taxon>Arxiozyma</taxon>
    </lineage>
</organism>
<dbReference type="GO" id="GO:0015074">
    <property type="term" value="P:DNA integration"/>
    <property type="evidence" value="ECO:0007669"/>
    <property type="project" value="InterPro"/>
</dbReference>
<keyword evidence="4" id="KW-0963">Cytoplasm</keyword>
<protein>
    <recommendedName>
        <fullName evidence="9">Integrase catalytic domain-containing protein</fullName>
    </recommendedName>
</protein>
<evidence type="ECO:0000256" key="8">
    <source>
        <dbReference type="ARBA" id="ARBA00025615"/>
    </source>
</evidence>
<keyword evidence="6" id="KW-0539">Nucleus</keyword>
<evidence type="ECO:0000313" key="10">
    <source>
        <dbReference type="EMBL" id="KAK5773640.1"/>
    </source>
</evidence>
<dbReference type="AlphaFoldDB" id="A0AAN8A748"/>
<evidence type="ECO:0000256" key="1">
    <source>
        <dbReference type="ARBA" id="ARBA00000077"/>
    </source>
</evidence>